<organism evidence="4 5">
    <name type="scientific">Tepidibacter hydrothermalis</name>
    <dbReference type="NCBI Taxonomy" id="3036126"/>
    <lineage>
        <taxon>Bacteria</taxon>
        <taxon>Bacillati</taxon>
        <taxon>Bacillota</taxon>
        <taxon>Clostridia</taxon>
        <taxon>Peptostreptococcales</taxon>
        <taxon>Peptostreptococcaceae</taxon>
        <taxon>Tepidibacter</taxon>
    </lineage>
</organism>
<dbReference type="InterPro" id="IPR036388">
    <property type="entry name" value="WH-like_DNA-bd_sf"/>
</dbReference>
<feature type="domain" description="HTH deoR-type" evidence="3">
    <location>
        <begin position="2"/>
        <end position="60"/>
    </location>
</feature>
<name>A0ABY8ECN1_9FIRM</name>
<evidence type="ECO:0000313" key="5">
    <source>
        <dbReference type="Proteomes" id="UP001222800"/>
    </source>
</evidence>
<dbReference type="SUPFAM" id="SSF46785">
    <property type="entry name" value="Winged helix' DNA-binding domain"/>
    <property type="match status" value="1"/>
</dbReference>
<evidence type="ECO:0000256" key="1">
    <source>
        <dbReference type="ARBA" id="ARBA00023015"/>
    </source>
</evidence>
<dbReference type="PANTHER" id="PTHR34580:SF1">
    <property type="entry name" value="PROTEIN PAFC"/>
    <property type="match status" value="1"/>
</dbReference>
<dbReference type="InterPro" id="IPR001034">
    <property type="entry name" value="DeoR_HTH"/>
</dbReference>
<keyword evidence="2" id="KW-0804">Transcription</keyword>
<dbReference type="Pfam" id="PF08279">
    <property type="entry name" value="HTH_11"/>
    <property type="match status" value="1"/>
</dbReference>
<dbReference type="InterPro" id="IPR057727">
    <property type="entry name" value="WCX_dom"/>
</dbReference>
<dbReference type="InterPro" id="IPR051534">
    <property type="entry name" value="CBASS_pafABC_assoc_protein"/>
</dbReference>
<dbReference type="Pfam" id="PF13280">
    <property type="entry name" value="WYL"/>
    <property type="match status" value="1"/>
</dbReference>
<dbReference type="InterPro" id="IPR013196">
    <property type="entry name" value="HTH_11"/>
</dbReference>
<dbReference type="Proteomes" id="UP001222800">
    <property type="component" value="Chromosome"/>
</dbReference>
<dbReference type="PROSITE" id="PS52050">
    <property type="entry name" value="WYL"/>
    <property type="match status" value="1"/>
</dbReference>
<evidence type="ECO:0000259" key="3">
    <source>
        <dbReference type="PROSITE" id="PS51000"/>
    </source>
</evidence>
<keyword evidence="1" id="KW-0805">Transcription regulation</keyword>
<gene>
    <name evidence="4" type="ORF">P4S50_00975</name>
</gene>
<dbReference type="Pfam" id="PF25583">
    <property type="entry name" value="WCX"/>
    <property type="match status" value="1"/>
</dbReference>
<dbReference type="Gene3D" id="1.10.10.10">
    <property type="entry name" value="Winged helix-like DNA-binding domain superfamily/Winged helix DNA-binding domain"/>
    <property type="match status" value="1"/>
</dbReference>
<dbReference type="PROSITE" id="PS51000">
    <property type="entry name" value="HTH_DEOR_2"/>
    <property type="match status" value="1"/>
</dbReference>
<dbReference type="PIRSF" id="PIRSF016838">
    <property type="entry name" value="PafC"/>
    <property type="match status" value="1"/>
</dbReference>
<evidence type="ECO:0000313" key="4">
    <source>
        <dbReference type="EMBL" id="WFD10674.1"/>
    </source>
</evidence>
<dbReference type="InterPro" id="IPR028349">
    <property type="entry name" value="PafC-like"/>
</dbReference>
<dbReference type="PANTHER" id="PTHR34580">
    <property type="match status" value="1"/>
</dbReference>
<sequence length="302" mass="35546">MQIDRLFKIIFILLNKDTVTAKELSERFEVSTRTIYRDIDKLSSAGIPIYTSKGSGGGISLLDNFTLNKSLISENEQNEILLGLESLKLAKYPNIESLISKLNAVFKSPNNYNWIDIDFSHWGSEKDEHQKFTDIKSGIINHNIIIFEYISSYGKKTFRRVEPLRLVFKSKTWYLQAFCTIKQDFRTFRISRMKKIKVINETFERILPDDFPIGYATAECNLIVTLKLRFNQQMEYRVYDEFDENYITKNNDGSFNIEVSFPENEWVYGYIMSFGYFVEVLEPKHIRDIIKDRLNKAIEQYN</sequence>
<protein>
    <submittedName>
        <fullName evidence="4">YafY family protein</fullName>
    </submittedName>
</protein>
<dbReference type="EMBL" id="CP120733">
    <property type="protein sequence ID" value="WFD10674.1"/>
    <property type="molecule type" value="Genomic_DNA"/>
</dbReference>
<dbReference type="SMART" id="SM00420">
    <property type="entry name" value="HTH_DEOR"/>
    <property type="match status" value="1"/>
</dbReference>
<keyword evidence="5" id="KW-1185">Reference proteome</keyword>
<proteinExistence type="predicted"/>
<dbReference type="InterPro" id="IPR026881">
    <property type="entry name" value="WYL_dom"/>
</dbReference>
<evidence type="ECO:0000256" key="2">
    <source>
        <dbReference type="ARBA" id="ARBA00023163"/>
    </source>
</evidence>
<dbReference type="InterPro" id="IPR036390">
    <property type="entry name" value="WH_DNA-bd_sf"/>
</dbReference>
<reference evidence="4 5" key="1">
    <citation type="submission" date="2023-03" db="EMBL/GenBank/DDBJ databases">
        <title>Complete genome sequence of Tepidibacter sp. SWIR-1, isolated from a deep-sea hydrothermal vent.</title>
        <authorList>
            <person name="Li X."/>
        </authorList>
    </citation>
    <scope>NUCLEOTIDE SEQUENCE [LARGE SCALE GENOMIC DNA]</scope>
    <source>
        <strain evidence="4 5">SWIR-1</strain>
    </source>
</reference>
<dbReference type="RefSeq" id="WP_277732641.1">
    <property type="nucleotide sequence ID" value="NZ_CP120733.1"/>
</dbReference>
<accession>A0ABY8ECN1</accession>